<dbReference type="Proteomes" id="UP000008367">
    <property type="component" value="Unassembled WGS sequence"/>
</dbReference>
<protein>
    <submittedName>
        <fullName evidence="1">Uncharacterized protein</fullName>
    </submittedName>
</protein>
<reference evidence="1 2" key="1">
    <citation type="submission" date="2012-10" db="EMBL/GenBank/DDBJ databases">
        <title>Genome sequence of Vibrio Cholerae HENC-02.</title>
        <authorList>
            <person name="Eppinger M."/>
            <person name="Hasan N.A."/>
            <person name="Sengamalay N."/>
            <person name="Hine E."/>
            <person name="Su Q."/>
            <person name="Daugherty S.C."/>
            <person name="Young S."/>
            <person name="Sadzewicz L."/>
            <person name="Tallon L."/>
            <person name="Cebula T.A."/>
            <person name="Ravel J."/>
            <person name="Colwell R.R."/>
        </authorList>
    </citation>
    <scope>NUCLEOTIDE SEQUENCE [LARGE SCALE GENOMIC DNA]</scope>
    <source>
        <strain evidence="1 2">HENC-02</strain>
    </source>
</reference>
<accession>A0A454D3Q4</accession>
<evidence type="ECO:0000313" key="1">
    <source>
        <dbReference type="EMBL" id="EKM33319.1"/>
    </source>
</evidence>
<evidence type="ECO:0000313" key="2">
    <source>
        <dbReference type="Proteomes" id="UP000008367"/>
    </source>
</evidence>
<organism evidence="1 2">
    <name type="scientific">Vibrio harveyi</name>
    <name type="common">Beneckea harveyi</name>
    <dbReference type="NCBI Taxonomy" id="669"/>
    <lineage>
        <taxon>Bacteria</taxon>
        <taxon>Pseudomonadati</taxon>
        <taxon>Pseudomonadota</taxon>
        <taxon>Gammaproteobacteria</taxon>
        <taxon>Vibrionales</taxon>
        <taxon>Vibrionaceae</taxon>
        <taxon>Vibrio</taxon>
    </lineage>
</organism>
<dbReference type="AlphaFoldDB" id="A0A454D3Q4"/>
<name>A0A454D3Q4_VIBHA</name>
<dbReference type="EMBL" id="AJSR01000340">
    <property type="protein sequence ID" value="EKM33319.1"/>
    <property type="molecule type" value="Genomic_DNA"/>
</dbReference>
<comment type="caution">
    <text evidence="1">The sequence shown here is derived from an EMBL/GenBank/DDBJ whole genome shotgun (WGS) entry which is preliminary data.</text>
</comment>
<proteinExistence type="predicted"/>
<gene>
    <name evidence="1" type="ORF">VCHENC02_1209</name>
</gene>
<sequence length="31" mass="3691">MQTEKDTNQNEKLIKTFNNLNKSLASFRTIY</sequence>
<feature type="non-terminal residue" evidence="1">
    <location>
        <position position="31"/>
    </location>
</feature>